<organism evidence="2">
    <name type="scientific">marine metagenome</name>
    <dbReference type="NCBI Taxonomy" id="408172"/>
    <lineage>
        <taxon>unclassified sequences</taxon>
        <taxon>metagenomes</taxon>
        <taxon>ecological metagenomes</taxon>
    </lineage>
</organism>
<feature type="compositionally biased region" description="Basic and acidic residues" evidence="1">
    <location>
        <begin position="20"/>
        <end position="33"/>
    </location>
</feature>
<dbReference type="SUPFAM" id="SSF63825">
    <property type="entry name" value="YWTD domain"/>
    <property type="match status" value="1"/>
</dbReference>
<protein>
    <recommendedName>
        <fullName evidence="3">Methanethiol oxidase</fullName>
    </recommendedName>
</protein>
<reference evidence="2" key="1">
    <citation type="submission" date="2018-05" db="EMBL/GenBank/DDBJ databases">
        <authorList>
            <person name="Lanie J.A."/>
            <person name="Ng W.-L."/>
            <person name="Kazmierczak K.M."/>
            <person name="Andrzejewski T.M."/>
            <person name="Davidsen T.M."/>
            <person name="Wayne K.J."/>
            <person name="Tettelin H."/>
            <person name="Glass J.I."/>
            <person name="Rusch D."/>
            <person name="Podicherti R."/>
            <person name="Tsui H.-C.T."/>
            <person name="Winkler M.E."/>
        </authorList>
    </citation>
    <scope>NUCLEOTIDE SEQUENCE</scope>
</reference>
<evidence type="ECO:0008006" key="3">
    <source>
        <dbReference type="Google" id="ProtNLM"/>
    </source>
</evidence>
<dbReference type="Gene3D" id="2.120.10.30">
    <property type="entry name" value="TolB, C-terminal domain"/>
    <property type="match status" value="1"/>
</dbReference>
<accession>A0A382TWW8</accession>
<proteinExistence type="predicted"/>
<feature type="non-terminal residue" evidence="2">
    <location>
        <position position="1"/>
    </location>
</feature>
<evidence type="ECO:0000313" key="2">
    <source>
        <dbReference type="EMBL" id="SVD26212.1"/>
    </source>
</evidence>
<feature type="region of interest" description="Disordered" evidence="1">
    <location>
        <begin position="1"/>
        <end position="35"/>
    </location>
</feature>
<dbReference type="EMBL" id="UINC01139584">
    <property type="protein sequence ID" value="SVD26212.1"/>
    <property type="molecule type" value="Genomic_DNA"/>
</dbReference>
<sequence length="298" mass="33782">SRSGLHNGQEATIVLGQADFDSRESRTDPKKAAPSDIAVEPETQRLMVSEIGNNRILIFDIHPDRLKNNPDAINVIGQPDFDYIGFDPTVSRNTTRSPHQVAVDSKNQLIYMVDGFSGRNGVTIFDIHPDRLENQPDAVDVLGKLNDAGEPDFDRRPANDVVNGRFNAEIRSLVLDAVDHRLIAGDQYNHRVLIWQLDEDNRIQDRTARWVIGQPDLDSSFLRERSAKNLKKPYALAYDDRYKRLFIAETLSDRVTVWDLEPERISNYPEAIAVIGQRDFTTRLPQRTSNGLFLGDSM</sequence>
<dbReference type="InterPro" id="IPR011042">
    <property type="entry name" value="6-blade_b-propeller_TolB-like"/>
</dbReference>
<evidence type="ECO:0000256" key="1">
    <source>
        <dbReference type="SAM" id="MobiDB-lite"/>
    </source>
</evidence>
<name>A0A382TWW8_9ZZZZ</name>
<feature type="non-terminal residue" evidence="2">
    <location>
        <position position="298"/>
    </location>
</feature>
<dbReference type="AlphaFoldDB" id="A0A382TWW8"/>
<gene>
    <name evidence="2" type="ORF">METZ01_LOCUS379066</name>
</gene>
<feature type="compositionally biased region" description="Polar residues" evidence="1">
    <location>
        <begin position="1"/>
        <end position="10"/>
    </location>
</feature>